<dbReference type="AlphaFoldDB" id="A0A1S3L5F8"/>
<evidence type="ECO:0000313" key="4">
    <source>
        <dbReference type="Proteomes" id="UP001652741"/>
    </source>
</evidence>
<dbReference type="InterPro" id="IPR003877">
    <property type="entry name" value="SPRY_dom"/>
</dbReference>
<dbReference type="Proteomes" id="UP001652741">
    <property type="component" value="Chromosome ssa12"/>
</dbReference>
<evidence type="ECO:0000259" key="3">
    <source>
        <dbReference type="PROSITE" id="PS50188"/>
    </source>
</evidence>
<dbReference type="SMART" id="SM00449">
    <property type="entry name" value="SPRY"/>
    <property type="match status" value="1"/>
</dbReference>
<dbReference type="InterPro" id="IPR043136">
    <property type="entry name" value="B30.2/SPRY_sf"/>
</dbReference>
<reference evidence="5" key="1">
    <citation type="submission" date="2025-04" db="UniProtKB">
        <authorList>
            <consortium name="RefSeq"/>
        </authorList>
    </citation>
    <scope>IDENTIFICATION</scope>
    <source>
        <tissue evidence="5">Muscle</tissue>
    </source>
</reference>
<feature type="compositionally biased region" description="Polar residues" evidence="2">
    <location>
        <begin position="369"/>
        <end position="379"/>
    </location>
</feature>
<accession>A0A1S3L5F8</accession>
<feature type="compositionally biased region" description="Basic and acidic residues" evidence="2">
    <location>
        <begin position="277"/>
        <end position="300"/>
    </location>
</feature>
<evidence type="ECO:0000256" key="2">
    <source>
        <dbReference type="SAM" id="MobiDB-lite"/>
    </source>
</evidence>
<evidence type="ECO:0000313" key="6">
    <source>
        <dbReference type="RefSeq" id="XP_045546698.1"/>
    </source>
</evidence>
<dbReference type="InterPro" id="IPR001870">
    <property type="entry name" value="B30.2/SPRY"/>
</dbReference>
<dbReference type="PROSITE" id="PS50188">
    <property type="entry name" value="B302_SPRY"/>
    <property type="match status" value="1"/>
</dbReference>
<dbReference type="SUPFAM" id="SSF49899">
    <property type="entry name" value="Concanavalin A-like lectins/glucanases"/>
    <property type="match status" value="1"/>
</dbReference>
<gene>
    <name evidence="5 6" type="primary">LOC106564224</name>
</gene>
<dbReference type="InterPro" id="IPR050143">
    <property type="entry name" value="TRIM/RBCC"/>
</dbReference>
<name>A0A1S3L5F8_SALSA</name>
<dbReference type="Gene3D" id="2.60.120.920">
    <property type="match status" value="1"/>
</dbReference>
<evidence type="ECO:0000313" key="5">
    <source>
        <dbReference type="RefSeq" id="XP_013985749.1"/>
    </source>
</evidence>
<dbReference type="RefSeq" id="XP_013985749.1">
    <property type="nucleotide sequence ID" value="XM_014130274.1"/>
</dbReference>
<feature type="domain" description="B30.2/SPRY" evidence="3">
    <location>
        <begin position="67"/>
        <end position="262"/>
    </location>
</feature>
<keyword evidence="4" id="KW-1185">Reference proteome</keyword>
<evidence type="ECO:0000256" key="1">
    <source>
        <dbReference type="SAM" id="Coils"/>
    </source>
</evidence>
<feature type="compositionally biased region" description="Acidic residues" evidence="2">
    <location>
        <begin position="267"/>
        <end position="276"/>
    </location>
</feature>
<organism evidence="4 5">
    <name type="scientific">Salmo salar</name>
    <name type="common">Atlantic salmon</name>
    <dbReference type="NCBI Taxonomy" id="8030"/>
    <lineage>
        <taxon>Eukaryota</taxon>
        <taxon>Metazoa</taxon>
        <taxon>Chordata</taxon>
        <taxon>Craniata</taxon>
        <taxon>Vertebrata</taxon>
        <taxon>Euteleostomi</taxon>
        <taxon>Actinopterygii</taxon>
        <taxon>Neopterygii</taxon>
        <taxon>Teleostei</taxon>
        <taxon>Protacanthopterygii</taxon>
        <taxon>Salmoniformes</taxon>
        <taxon>Salmonidae</taxon>
        <taxon>Salmoninae</taxon>
        <taxon>Salmo</taxon>
    </lineage>
</organism>
<protein>
    <submittedName>
        <fullName evidence="5 6">Zinc-binding protein A33-like</fullName>
    </submittedName>
</protein>
<feature type="region of interest" description="Disordered" evidence="2">
    <location>
        <begin position="267"/>
        <end position="397"/>
    </location>
</feature>
<dbReference type="RefSeq" id="XP_045546698.1">
    <property type="nucleotide sequence ID" value="XM_045690742.1"/>
</dbReference>
<proteinExistence type="predicted"/>
<dbReference type="GeneID" id="106564224"/>
<feature type="coiled-coil region" evidence="1">
    <location>
        <begin position="5"/>
        <end position="39"/>
    </location>
</feature>
<dbReference type="InterPro" id="IPR013320">
    <property type="entry name" value="ConA-like_dom_sf"/>
</dbReference>
<dbReference type="SMART" id="SM00589">
    <property type="entry name" value="PRY"/>
    <property type="match status" value="1"/>
</dbReference>
<dbReference type="PANTHER" id="PTHR24103">
    <property type="entry name" value="E3 UBIQUITIN-PROTEIN LIGASE TRIM"/>
    <property type="match status" value="1"/>
</dbReference>
<keyword evidence="1" id="KW-0175">Coiled coil</keyword>
<dbReference type="FunFam" id="2.60.120.920:FF:000004">
    <property type="entry name" value="Butyrophilin subfamily 1 member A1"/>
    <property type="match status" value="1"/>
</dbReference>
<dbReference type="Pfam" id="PF13765">
    <property type="entry name" value="PRY"/>
    <property type="match status" value="1"/>
</dbReference>
<feature type="compositionally biased region" description="Basic residues" evidence="2">
    <location>
        <begin position="347"/>
        <end position="359"/>
    </location>
</feature>
<feature type="compositionally biased region" description="Basic and acidic residues" evidence="2">
    <location>
        <begin position="381"/>
        <end position="397"/>
    </location>
</feature>
<dbReference type="KEGG" id="sasa:106564224"/>
<dbReference type="PRINTS" id="PR01407">
    <property type="entry name" value="BUTYPHLNCDUF"/>
</dbReference>
<dbReference type="InterPro" id="IPR003879">
    <property type="entry name" value="Butyrophylin_SPRY"/>
</dbReference>
<dbReference type="Pfam" id="PF00622">
    <property type="entry name" value="SPRY"/>
    <property type="match status" value="1"/>
</dbReference>
<dbReference type="InterPro" id="IPR006574">
    <property type="entry name" value="PRY"/>
</dbReference>
<sequence length="397" mass="45118">MKEKRERVGNEMELLAETIREIEEEMKEDRDDIAFLQNYQETIKRTWQSHGEPEEVCGPLIDASKHLTNLLYTVWNDMLQIAPYTPVTLDPTTSCPSLVLSPGLTSVQLGKERIQIQPANPERFDLIDCTLGWEGFSAGTHCWTVEVGESSNWTVGVASQSVRRREEFEACPEEGLWTLSLRNGTYRAMTTPCTTLPLDWSRSFHRIKVFLDWEKGQVEFWDAMRDKLLFTFTHRFTETLYPYFESSCSKCWLVVLPQRVCVEVELDPIPGDDDGDQIPHDGSSKEGEDTKTRSTDDSKLTETGSPVEDQISMTGLPKISTTDQNHETRSPDKTSNTGSAQMMGRIPKTKSTRKGKGKIPHTGFAVEKQITNTRSNGSYHITKDRPLVQVRRTESTE</sequence>